<evidence type="ECO:0000313" key="4">
    <source>
        <dbReference type="Proteomes" id="UP000813463"/>
    </source>
</evidence>
<protein>
    <submittedName>
        <fullName evidence="5">Calmodulin-binding protein 60 B</fullName>
    </submittedName>
</protein>
<reference evidence="5" key="2">
    <citation type="submission" date="2025-08" db="UniProtKB">
        <authorList>
            <consortium name="RefSeq"/>
        </authorList>
    </citation>
    <scope>IDENTIFICATION</scope>
    <source>
        <tissue evidence="5">Leaf</tissue>
    </source>
</reference>
<dbReference type="Proteomes" id="UP000813463">
    <property type="component" value="Chromosome 4"/>
</dbReference>
<evidence type="ECO:0000259" key="3">
    <source>
        <dbReference type="Pfam" id="PF20451"/>
    </source>
</evidence>
<dbReference type="GO" id="GO:0080142">
    <property type="term" value="P:regulation of salicylic acid biosynthetic process"/>
    <property type="evidence" value="ECO:0000318"/>
    <property type="project" value="GO_Central"/>
</dbReference>
<dbReference type="GO" id="GO:0005634">
    <property type="term" value="C:nucleus"/>
    <property type="evidence" value="ECO:0000318"/>
    <property type="project" value="GO_Central"/>
</dbReference>
<dbReference type="GO" id="GO:0043565">
    <property type="term" value="F:sequence-specific DNA binding"/>
    <property type="evidence" value="ECO:0000318"/>
    <property type="project" value="GO_Central"/>
</dbReference>
<dbReference type="Pfam" id="PF07887">
    <property type="entry name" value="Calmodulin_bind"/>
    <property type="match status" value="1"/>
</dbReference>
<dbReference type="AlphaFoldDB" id="A0A9R0J4R2"/>
<keyword evidence="4" id="KW-1185">Reference proteome</keyword>
<dbReference type="RefSeq" id="XP_021860478.2">
    <property type="nucleotide sequence ID" value="XM_022004786.2"/>
</dbReference>
<feature type="region of interest" description="Disordered" evidence="1">
    <location>
        <begin position="1"/>
        <end position="23"/>
    </location>
</feature>
<dbReference type="GO" id="GO:0003700">
    <property type="term" value="F:DNA-binding transcription factor activity"/>
    <property type="evidence" value="ECO:0000318"/>
    <property type="project" value="GO_Central"/>
</dbReference>
<feature type="domain" description="Calmodulin binding protein central" evidence="3">
    <location>
        <begin position="248"/>
        <end position="311"/>
    </location>
</feature>
<dbReference type="InterPro" id="IPR046830">
    <property type="entry name" value="Calmod_bind_M"/>
</dbReference>
<dbReference type="KEGG" id="soe:110799517"/>
<dbReference type="Pfam" id="PF20451">
    <property type="entry name" value="Calmod_bind_M"/>
    <property type="match status" value="1"/>
</dbReference>
<reference evidence="4" key="1">
    <citation type="journal article" date="2021" name="Nat. Commun.">
        <title>Genomic analyses provide insights into spinach domestication and the genetic basis of agronomic traits.</title>
        <authorList>
            <person name="Cai X."/>
            <person name="Sun X."/>
            <person name="Xu C."/>
            <person name="Sun H."/>
            <person name="Wang X."/>
            <person name="Ge C."/>
            <person name="Zhang Z."/>
            <person name="Wang Q."/>
            <person name="Fei Z."/>
            <person name="Jiao C."/>
            <person name="Wang Q."/>
        </authorList>
    </citation>
    <scope>NUCLEOTIDE SEQUENCE [LARGE SCALE GENOMIC DNA]</scope>
    <source>
        <strain evidence="4">cv. Varoflay</strain>
    </source>
</reference>
<dbReference type="PANTHER" id="PTHR31713">
    <property type="entry name" value="OS02G0177800 PROTEIN"/>
    <property type="match status" value="1"/>
</dbReference>
<accession>A0A9R0J4R2</accession>
<organism evidence="4 5">
    <name type="scientific">Spinacia oleracea</name>
    <name type="common">Spinach</name>
    <dbReference type="NCBI Taxonomy" id="3562"/>
    <lineage>
        <taxon>Eukaryota</taxon>
        <taxon>Viridiplantae</taxon>
        <taxon>Streptophyta</taxon>
        <taxon>Embryophyta</taxon>
        <taxon>Tracheophyta</taxon>
        <taxon>Spermatophyta</taxon>
        <taxon>Magnoliopsida</taxon>
        <taxon>eudicotyledons</taxon>
        <taxon>Gunneridae</taxon>
        <taxon>Pentapetalae</taxon>
        <taxon>Caryophyllales</taxon>
        <taxon>Chenopodiaceae</taxon>
        <taxon>Chenopodioideae</taxon>
        <taxon>Anserineae</taxon>
        <taxon>Spinacia</taxon>
    </lineage>
</organism>
<dbReference type="PANTHER" id="PTHR31713:SF43">
    <property type="entry name" value="CALMODULIN-BINDING PROTEIN 60 G"/>
    <property type="match status" value="1"/>
</dbReference>
<evidence type="ECO:0000313" key="5">
    <source>
        <dbReference type="RefSeq" id="XP_021860478.2"/>
    </source>
</evidence>
<dbReference type="InterPro" id="IPR012416">
    <property type="entry name" value="CBP60"/>
</dbReference>
<proteinExistence type="predicted"/>
<evidence type="ECO:0000256" key="1">
    <source>
        <dbReference type="SAM" id="MobiDB-lite"/>
    </source>
</evidence>
<dbReference type="InterPro" id="IPR046831">
    <property type="entry name" value="Calmodulin_bind_N"/>
</dbReference>
<name>A0A9R0J4R2_SPIOL</name>
<gene>
    <name evidence="5" type="primary">LOC110799517</name>
</gene>
<feature type="domain" description="Calmodulin binding protein-like N-terminal" evidence="2">
    <location>
        <begin position="88"/>
        <end position="235"/>
    </location>
</feature>
<sequence>MVLKRSFCTGEEENDNPQLQANQQSNQRVKFTKCVCKDKLWLQAFSAQLENSIRKVVREEVEQVIKHSYHSISRLLPSQAKPCDSRKYKLQFEGKLPQKLFTGNKVEAEGPSPIKLFLLDTVSGHRVTDGPLSSAKIKIFVLDGHFKAEELESWTAEELGNNVVSERDGKRPLLVGQDVVISLRNGIGSVSDICFTDNSSWQRTKMFRLGAKVEDEAKGNHVREAVSSPFEVKDRRGENYQKHSIPSPEDEVWRLPWIAKDGKICKRLAEHQIFKVKDLVSQYYLNESLLRQILNVSPRKWETIIQRANSCFSGSTSQSSSDSAAPLDVHVPVNLHQYCMPQAYHTEEHNHHLDQSAGLNNPLLMDYLAGSCCEDGNYLPSLEDSMLPPFPNMFDSEPSSFRVTVSSRRLAP</sequence>
<dbReference type="GeneID" id="110799517"/>
<evidence type="ECO:0000259" key="2">
    <source>
        <dbReference type="Pfam" id="PF07887"/>
    </source>
</evidence>
<dbReference type="GO" id="GO:0005516">
    <property type="term" value="F:calmodulin binding"/>
    <property type="evidence" value="ECO:0007669"/>
    <property type="project" value="InterPro"/>
</dbReference>